<gene>
    <name evidence="2" type="ORF">GCM10009737_21030</name>
</gene>
<organism evidence="2 3">
    <name type="scientific">Nocardioides lentus</name>
    <dbReference type="NCBI Taxonomy" id="338077"/>
    <lineage>
        <taxon>Bacteria</taxon>
        <taxon>Bacillati</taxon>
        <taxon>Actinomycetota</taxon>
        <taxon>Actinomycetes</taxon>
        <taxon>Propionibacteriales</taxon>
        <taxon>Nocardioidaceae</taxon>
        <taxon>Nocardioides</taxon>
    </lineage>
</organism>
<protein>
    <recommendedName>
        <fullName evidence="4">Secreted protein</fullName>
    </recommendedName>
</protein>
<sequence length="136" mass="14864">MKKLMATATLTLTTAGLMGLSAPAAQADDFARASGSCSQQSSYTMKLRDTGDDDRDRTRVSFFINSAKADRVWTVKVKRGDRNVGTTVKRTKGNGNLTVTRLVRADDDARFTVFAKSGYGETCRRVLSLDNDRGDD</sequence>
<reference evidence="3" key="1">
    <citation type="journal article" date="2019" name="Int. J. Syst. Evol. Microbiol.">
        <title>The Global Catalogue of Microorganisms (GCM) 10K type strain sequencing project: providing services to taxonomists for standard genome sequencing and annotation.</title>
        <authorList>
            <consortium name="The Broad Institute Genomics Platform"/>
            <consortium name="The Broad Institute Genome Sequencing Center for Infectious Disease"/>
            <person name="Wu L."/>
            <person name="Ma J."/>
        </authorList>
    </citation>
    <scope>NUCLEOTIDE SEQUENCE [LARGE SCALE GENOMIC DNA]</scope>
    <source>
        <strain evidence="3">JCM 14046</strain>
    </source>
</reference>
<evidence type="ECO:0000256" key="1">
    <source>
        <dbReference type="SAM" id="SignalP"/>
    </source>
</evidence>
<evidence type="ECO:0008006" key="4">
    <source>
        <dbReference type="Google" id="ProtNLM"/>
    </source>
</evidence>
<keyword evidence="1" id="KW-0732">Signal</keyword>
<evidence type="ECO:0000313" key="3">
    <source>
        <dbReference type="Proteomes" id="UP001501612"/>
    </source>
</evidence>
<feature type="chain" id="PRO_5046060270" description="Secreted protein" evidence="1">
    <location>
        <begin position="28"/>
        <end position="136"/>
    </location>
</feature>
<feature type="signal peptide" evidence="1">
    <location>
        <begin position="1"/>
        <end position="27"/>
    </location>
</feature>
<name>A0ABP5ARU8_9ACTN</name>
<evidence type="ECO:0000313" key="2">
    <source>
        <dbReference type="EMBL" id="GAA1919309.1"/>
    </source>
</evidence>
<keyword evidence="3" id="KW-1185">Reference proteome</keyword>
<dbReference type="Proteomes" id="UP001501612">
    <property type="component" value="Unassembled WGS sequence"/>
</dbReference>
<dbReference type="EMBL" id="BAAAMY010000004">
    <property type="protein sequence ID" value="GAA1919309.1"/>
    <property type="molecule type" value="Genomic_DNA"/>
</dbReference>
<proteinExistence type="predicted"/>
<accession>A0ABP5ARU8</accession>
<comment type="caution">
    <text evidence="2">The sequence shown here is derived from an EMBL/GenBank/DDBJ whole genome shotgun (WGS) entry which is preliminary data.</text>
</comment>
<dbReference type="RefSeq" id="WP_344006878.1">
    <property type="nucleotide sequence ID" value="NZ_BAAAMY010000004.1"/>
</dbReference>